<dbReference type="InterPro" id="IPR032675">
    <property type="entry name" value="LRR_dom_sf"/>
</dbReference>
<dbReference type="PANTHER" id="PTHR18849">
    <property type="entry name" value="LEUCINE RICH REPEAT PROTEIN"/>
    <property type="match status" value="1"/>
</dbReference>
<dbReference type="Gene3D" id="3.80.10.10">
    <property type="entry name" value="Ribonuclease Inhibitor"/>
    <property type="match status" value="1"/>
</dbReference>
<dbReference type="PROSITE" id="PS51450">
    <property type="entry name" value="LRR"/>
    <property type="match status" value="1"/>
</dbReference>
<dbReference type="RefSeq" id="XP_068346823.1">
    <property type="nucleotide sequence ID" value="XM_068512988.1"/>
</dbReference>
<evidence type="ECO:0000256" key="1">
    <source>
        <dbReference type="ARBA" id="ARBA00022614"/>
    </source>
</evidence>
<evidence type="ECO:0000256" key="2">
    <source>
        <dbReference type="ARBA" id="ARBA00022737"/>
    </source>
</evidence>
<keyword evidence="2" id="KW-0677">Repeat</keyword>
<dbReference type="SUPFAM" id="SSF52058">
    <property type="entry name" value="L domain-like"/>
    <property type="match status" value="1"/>
</dbReference>
<dbReference type="EMBL" id="MLAK01001380">
    <property type="protein sequence ID" value="OHS93686.1"/>
    <property type="molecule type" value="Genomic_DNA"/>
</dbReference>
<gene>
    <name evidence="4" type="ORF">TRFO_40068</name>
</gene>
<accession>A0A1J4J2N4</accession>
<dbReference type="OrthoDB" id="266138at2759"/>
<dbReference type="AlphaFoldDB" id="A0A1J4J2N4"/>
<comment type="caution">
    <text evidence="4">The sequence shown here is derived from an EMBL/GenBank/DDBJ whole genome shotgun (WGS) entry which is preliminary data.</text>
</comment>
<reference evidence="4" key="1">
    <citation type="submission" date="2016-10" db="EMBL/GenBank/DDBJ databases">
        <authorList>
            <person name="Benchimol M."/>
            <person name="Almeida L.G."/>
            <person name="Vasconcelos A.T."/>
            <person name="Perreira-Neves A."/>
            <person name="Rosa I.A."/>
            <person name="Tasca T."/>
            <person name="Bogo M.R."/>
            <person name="de Souza W."/>
        </authorList>
    </citation>
    <scope>NUCLEOTIDE SEQUENCE [LARGE SCALE GENOMIC DNA]</scope>
    <source>
        <strain evidence="4">K</strain>
    </source>
</reference>
<feature type="compositionally biased region" description="Low complexity" evidence="3">
    <location>
        <begin position="197"/>
        <end position="217"/>
    </location>
</feature>
<dbReference type="VEuPathDB" id="TrichDB:TRFO_40068"/>
<dbReference type="GeneID" id="94847692"/>
<organism evidence="4 5">
    <name type="scientific">Tritrichomonas foetus</name>
    <dbReference type="NCBI Taxonomy" id="1144522"/>
    <lineage>
        <taxon>Eukaryota</taxon>
        <taxon>Metamonada</taxon>
        <taxon>Parabasalia</taxon>
        <taxon>Tritrichomonadida</taxon>
        <taxon>Tritrichomonadidae</taxon>
        <taxon>Tritrichomonas</taxon>
    </lineage>
</organism>
<protein>
    <submittedName>
        <fullName evidence="4">Dynein light chain</fullName>
    </submittedName>
</protein>
<sequence>MPAKKVPTITANQALQTWAQAHPDQRLEEVEEIYLQFQTPPIKVMSDKLAQLANCKKLSISTNNIEEISFLPPRIEILAIGRNMLKRLDKIDRAAATLQQLWMSYNNVKTFAPLVACKRLRVLYAAHNNIDKLSEIDRLGQLPQLEDIVLIGNPLYNDLQKKGTYENEMIKRLKKLQVLDGKALTGLSNDEGKSAEGGATTGNTTGNATGNATSNGGSESGSRAQSPHPD</sequence>
<evidence type="ECO:0000313" key="4">
    <source>
        <dbReference type="EMBL" id="OHS93686.1"/>
    </source>
</evidence>
<feature type="compositionally biased region" description="Polar residues" evidence="3">
    <location>
        <begin position="220"/>
        <end position="230"/>
    </location>
</feature>
<dbReference type="PANTHER" id="PTHR18849:SF0">
    <property type="entry name" value="CILIA- AND FLAGELLA-ASSOCIATED PROTEIN 410-RELATED"/>
    <property type="match status" value="1"/>
</dbReference>
<name>A0A1J4J2N4_9EUKA</name>
<feature type="region of interest" description="Disordered" evidence="3">
    <location>
        <begin position="187"/>
        <end position="230"/>
    </location>
</feature>
<keyword evidence="5" id="KW-1185">Reference proteome</keyword>
<dbReference type="Proteomes" id="UP000179807">
    <property type="component" value="Unassembled WGS sequence"/>
</dbReference>
<evidence type="ECO:0000256" key="3">
    <source>
        <dbReference type="SAM" id="MobiDB-lite"/>
    </source>
</evidence>
<evidence type="ECO:0000313" key="5">
    <source>
        <dbReference type="Proteomes" id="UP000179807"/>
    </source>
</evidence>
<keyword evidence="1" id="KW-0433">Leucine-rich repeat</keyword>
<dbReference type="InterPro" id="IPR001611">
    <property type="entry name" value="Leu-rich_rpt"/>
</dbReference>
<proteinExistence type="predicted"/>